<sequence length="153" mass="17738">MKSKNSFDSKLESEHYIDLQIFIHRNELVVKSNLKEIEEQLFAIGDDIINYTNEDKAFYAEAMINIITKAVKMIQSGLTPIQPKPVLPKIKKPKKDRFAEIQARLDRLELENMQLKAEIVELRAENAQLKAENAQLKAEIVQLKVRLSKYEQV</sequence>
<keyword evidence="1" id="KW-0175">Coiled coil</keyword>
<dbReference type="EMBL" id="PHNE01000006">
    <property type="protein sequence ID" value="PPE04098.1"/>
    <property type="molecule type" value="Genomic_DNA"/>
</dbReference>
<evidence type="ECO:0000313" key="2">
    <source>
        <dbReference type="EMBL" id="PPE04098.1"/>
    </source>
</evidence>
<comment type="caution">
    <text evidence="2">The sequence shown here is derived from an EMBL/GenBank/DDBJ whole genome shotgun (WGS) entry which is preliminary data.</text>
</comment>
<name>A0A2S5R9W5_9MOLU</name>
<accession>A0A2S5R9W5</accession>
<dbReference type="Gene3D" id="1.20.5.340">
    <property type="match status" value="1"/>
</dbReference>
<keyword evidence="3" id="KW-1185">Reference proteome</keyword>
<feature type="coiled-coil region" evidence="1">
    <location>
        <begin position="98"/>
        <end position="153"/>
    </location>
</feature>
<evidence type="ECO:0000256" key="1">
    <source>
        <dbReference type="SAM" id="Coils"/>
    </source>
</evidence>
<evidence type="ECO:0000313" key="3">
    <source>
        <dbReference type="Proteomes" id="UP000237865"/>
    </source>
</evidence>
<gene>
    <name evidence="2" type="ORF">ELUCI_v1c08780</name>
</gene>
<dbReference type="Proteomes" id="UP000237865">
    <property type="component" value="Unassembled WGS sequence"/>
</dbReference>
<protein>
    <submittedName>
        <fullName evidence="2">Uncharacterized protein</fullName>
    </submittedName>
</protein>
<organism evidence="2 3">
    <name type="scientific">Williamsoniiplasma lucivorax</name>
    <dbReference type="NCBI Taxonomy" id="209274"/>
    <lineage>
        <taxon>Bacteria</taxon>
        <taxon>Bacillati</taxon>
        <taxon>Mycoplasmatota</taxon>
        <taxon>Mollicutes</taxon>
        <taxon>Entomoplasmatales</taxon>
        <taxon>Williamsoniiplasma</taxon>
    </lineage>
</organism>
<dbReference type="RefSeq" id="WP_028127110.1">
    <property type="nucleotide sequence ID" value="NZ_PHNE01000006.1"/>
</dbReference>
<dbReference type="STRING" id="1399797.GCA_000518285_01106"/>
<proteinExistence type="predicted"/>
<reference evidence="2 3" key="1">
    <citation type="submission" date="2017-11" db="EMBL/GenBank/DDBJ databases">
        <title>Genome sequence of Entomoplasma lucivorax PIPN-2 (ATCC 49196).</title>
        <authorList>
            <person name="Lo W.-S."/>
            <person name="Gasparich G.E."/>
            <person name="Kuo C.-H."/>
        </authorList>
    </citation>
    <scope>NUCLEOTIDE SEQUENCE [LARGE SCALE GENOMIC DNA]</scope>
    <source>
        <strain evidence="2 3">PIPN-2</strain>
    </source>
</reference>
<dbReference type="AlphaFoldDB" id="A0A2S5R9W5"/>